<reference evidence="10" key="1">
    <citation type="submission" date="2020-02" db="EMBL/GenBank/DDBJ databases">
        <authorList>
            <person name="Scholz U."/>
            <person name="Mascher M."/>
            <person name="Fiebig A."/>
        </authorList>
    </citation>
    <scope>NUCLEOTIDE SEQUENCE</scope>
</reference>
<feature type="chain" id="PRO_5029828470" evidence="9">
    <location>
        <begin position="23"/>
        <end position="190"/>
    </location>
</feature>
<keyword evidence="3 9" id="KW-0732">Signal</keyword>
<dbReference type="Pfam" id="PF06749">
    <property type="entry name" value="DUF1218"/>
    <property type="match status" value="1"/>
</dbReference>
<evidence type="ECO:0000256" key="8">
    <source>
        <dbReference type="SAM" id="Phobius"/>
    </source>
</evidence>
<feature type="transmembrane region" description="Helical" evidence="8">
    <location>
        <begin position="131"/>
        <end position="156"/>
    </location>
</feature>
<evidence type="ECO:0000256" key="4">
    <source>
        <dbReference type="ARBA" id="ARBA00022989"/>
    </source>
</evidence>
<feature type="transmembrane region" description="Helical" evidence="8">
    <location>
        <begin position="49"/>
        <end position="70"/>
    </location>
</feature>
<accession>A0A7I8LH97</accession>
<evidence type="ECO:0000313" key="10">
    <source>
        <dbReference type="EMBL" id="CAA7409056.1"/>
    </source>
</evidence>
<keyword evidence="2 8" id="KW-0812">Transmembrane</keyword>
<dbReference type="GO" id="GO:0012505">
    <property type="term" value="C:endomembrane system"/>
    <property type="evidence" value="ECO:0007669"/>
    <property type="project" value="UniProtKB-SubCell"/>
</dbReference>
<evidence type="ECO:0000256" key="6">
    <source>
        <dbReference type="ARBA" id="ARBA00029467"/>
    </source>
</evidence>
<organism evidence="10 11">
    <name type="scientific">Spirodela intermedia</name>
    <name type="common">Intermediate duckweed</name>
    <dbReference type="NCBI Taxonomy" id="51605"/>
    <lineage>
        <taxon>Eukaryota</taxon>
        <taxon>Viridiplantae</taxon>
        <taxon>Streptophyta</taxon>
        <taxon>Embryophyta</taxon>
        <taxon>Tracheophyta</taxon>
        <taxon>Spermatophyta</taxon>
        <taxon>Magnoliopsida</taxon>
        <taxon>Liliopsida</taxon>
        <taxon>Araceae</taxon>
        <taxon>Lemnoideae</taxon>
        <taxon>Spirodela</taxon>
    </lineage>
</organism>
<evidence type="ECO:0000256" key="3">
    <source>
        <dbReference type="ARBA" id="ARBA00022729"/>
    </source>
</evidence>
<gene>
    <name evidence="10" type="ORF">SI8410_15019734</name>
</gene>
<dbReference type="OrthoDB" id="1667348at2759"/>
<keyword evidence="4 8" id="KW-1133">Transmembrane helix</keyword>
<name>A0A7I8LH97_SPIIN</name>
<sequence length="190" mass="20136">MVIKAVGCLLILILDVVAGVLGIEAQISQNKGKHVKVLFFECKEPSHEAYRLGLAAAALLGVAHVVANLLGGCNCICSKEEMGRSSAGRKLASGALIVSWIVFLVGFSLLLTGAMSNSKSRATCGLAHHNFLSVGGILCFVHALFCMVYCGLAAAAHWEDKRMRRKEAAAHTNREEAPRVGDGHPVAIQS</sequence>
<dbReference type="AlphaFoldDB" id="A0A7I8LH97"/>
<evidence type="ECO:0000256" key="7">
    <source>
        <dbReference type="SAM" id="MobiDB-lite"/>
    </source>
</evidence>
<keyword evidence="5 8" id="KW-0472">Membrane</keyword>
<evidence type="ECO:0000256" key="2">
    <source>
        <dbReference type="ARBA" id="ARBA00022692"/>
    </source>
</evidence>
<comment type="similarity">
    <text evidence="6">Belongs to the DESIGUAL family.</text>
</comment>
<dbReference type="InterPro" id="IPR009606">
    <property type="entry name" value="DEAL/Modifying_wall_lignin1/2"/>
</dbReference>
<feature type="transmembrane region" description="Helical" evidence="8">
    <location>
        <begin position="91"/>
        <end position="111"/>
    </location>
</feature>
<evidence type="ECO:0000256" key="1">
    <source>
        <dbReference type="ARBA" id="ARBA00004127"/>
    </source>
</evidence>
<feature type="signal peptide" evidence="9">
    <location>
        <begin position="1"/>
        <end position="22"/>
    </location>
</feature>
<protein>
    <submittedName>
        <fullName evidence="10">Uncharacterized protein</fullName>
    </submittedName>
</protein>
<proteinExistence type="inferred from homology"/>
<evidence type="ECO:0000256" key="5">
    <source>
        <dbReference type="ARBA" id="ARBA00023136"/>
    </source>
</evidence>
<dbReference type="InterPro" id="IPR052222">
    <property type="entry name" value="DESIGUAL"/>
</dbReference>
<comment type="subcellular location">
    <subcellularLocation>
        <location evidence="1">Endomembrane system</location>
        <topology evidence="1">Multi-pass membrane protein</topology>
    </subcellularLocation>
</comment>
<dbReference type="Proteomes" id="UP000663760">
    <property type="component" value="Chromosome 15"/>
</dbReference>
<keyword evidence="11" id="KW-1185">Reference proteome</keyword>
<evidence type="ECO:0000256" key="9">
    <source>
        <dbReference type="SAM" id="SignalP"/>
    </source>
</evidence>
<feature type="compositionally biased region" description="Basic and acidic residues" evidence="7">
    <location>
        <begin position="167"/>
        <end position="182"/>
    </location>
</feature>
<feature type="region of interest" description="Disordered" evidence="7">
    <location>
        <begin position="167"/>
        <end position="190"/>
    </location>
</feature>
<dbReference type="PANTHER" id="PTHR31769">
    <property type="entry name" value="OS07G0462200 PROTEIN-RELATED"/>
    <property type="match status" value="1"/>
</dbReference>
<evidence type="ECO:0000313" key="11">
    <source>
        <dbReference type="Proteomes" id="UP000663760"/>
    </source>
</evidence>
<dbReference type="EMBL" id="LR746278">
    <property type="protein sequence ID" value="CAA7409056.1"/>
    <property type="molecule type" value="Genomic_DNA"/>
</dbReference>